<feature type="domain" description="Transposase IS4-like" evidence="1">
    <location>
        <begin position="34"/>
        <end position="295"/>
    </location>
</feature>
<name>A0A0F8Y1W3_9ZZZZ</name>
<dbReference type="GO" id="GO:0003677">
    <property type="term" value="F:DNA binding"/>
    <property type="evidence" value="ECO:0007669"/>
    <property type="project" value="InterPro"/>
</dbReference>
<protein>
    <recommendedName>
        <fullName evidence="1">Transposase IS4-like domain-containing protein</fullName>
    </recommendedName>
</protein>
<dbReference type="AlphaFoldDB" id="A0A0F8Y1W3"/>
<dbReference type="InterPro" id="IPR012337">
    <property type="entry name" value="RNaseH-like_sf"/>
</dbReference>
<dbReference type="GO" id="GO:0006313">
    <property type="term" value="P:DNA transposition"/>
    <property type="evidence" value="ECO:0007669"/>
    <property type="project" value="InterPro"/>
</dbReference>
<accession>A0A0F8Y1W3</accession>
<dbReference type="PANTHER" id="PTHR34614:SF2">
    <property type="entry name" value="TRANSPOSASE IS4-LIKE DOMAIN-CONTAINING PROTEIN"/>
    <property type="match status" value="1"/>
</dbReference>
<dbReference type="SUPFAM" id="SSF53098">
    <property type="entry name" value="Ribonuclease H-like"/>
    <property type="match status" value="1"/>
</dbReference>
<evidence type="ECO:0000313" key="2">
    <source>
        <dbReference type="EMBL" id="KKK75283.1"/>
    </source>
</evidence>
<dbReference type="GO" id="GO:0004803">
    <property type="term" value="F:transposase activity"/>
    <property type="evidence" value="ECO:0007669"/>
    <property type="project" value="InterPro"/>
</dbReference>
<sequence>SLDVSVIFYDTTSIYFEIEDEDENEEERKGLRKRGYSKDHRSDLPQVIVGMAINRDGYPIRHWVFPGNTTDVTTVARVVKDLGALRPRQFVFVGDRGMVSKRNIDFLESRRLKYILAVKGRSDPLASEAVSKKGRFIKVKDSLWVKEKILEDEARKMRYILCYNPKGAKRDQERRKRALTFIEEELSHSQGLTKSKAKLLTHRTYGRYLKLSKNGNIRLDKAKLRGEARLDGKYILCTNDFSLPPGEIAQGYKDLSKIETAFQSMKHVLDIRPVNHTKEQRIRAHVGICVLAYLLSTHAENTCLMSWKKIRSCLGGLHAGCISSPEATFIKTTESNKEQRSILRKFSIKPPPEVLKIL</sequence>
<proteinExistence type="predicted"/>
<dbReference type="InterPro" id="IPR047654">
    <property type="entry name" value="IS1634_transpos"/>
</dbReference>
<dbReference type="NCBIfam" id="NF033559">
    <property type="entry name" value="transpos_IS1634"/>
    <property type="match status" value="1"/>
</dbReference>
<evidence type="ECO:0000259" key="1">
    <source>
        <dbReference type="Pfam" id="PF01609"/>
    </source>
</evidence>
<dbReference type="InterPro" id="IPR002559">
    <property type="entry name" value="Transposase_11"/>
</dbReference>
<dbReference type="PANTHER" id="PTHR34614">
    <property type="match status" value="1"/>
</dbReference>
<comment type="caution">
    <text evidence="2">The sequence shown here is derived from an EMBL/GenBank/DDBJ whole genome shotgun (WGS) entry which is preliminary data.</text>
</comment>
<dbReference type="EMBL" id="LAZR01055941">
    <property type="protein sequence ID" value="KKK75283.1"/>
    <property type="molecule type" value="Genomic_DNA"/>
</dbReference>
<reference evidence="2" key="1">
    <citation type="journal article" date="2015" name="Nature">
        <title>Complex archaea that bridge the gap between prokaryotes and eukaryotes.</title>
        <authorList>
            <person name="Spang A."/>
            <person name="Saw J.H."/>
            <person name="Jorgensen S.L."/>
            <person name="Zaremba-Niedzwiedzka K."/>
            <person name="Martijn J."/>
            <person name="Lind A.E."/>
            <person name="van Eijk R."/>
            <person name="Schleper C."/>
            <person name="Guy L."/>
            <person name="Ettema T.J."/>
        </authorList>
    </citation>
    <scope>NUCLEOTIDE SEQUENCE</scope>
</reference>
<organism evidence="2">
    <name type="scientific">marine sediment metagenome</name>
    <dbReference type="NCBI Taxonomy" id="412755"/>
    <lineage>
        <taxon>unclassified sequences</taxon>
        <taxon>metagenomes</taxon>
        <taxon>ecological metagenomes</taxon>
    </lineage>
</organism>
<dbReference type="Pfam" id="PF01609">
    <property type="entry name" value="DDE_Tnp_1"/>
    <property type="match status" value="1"/>
</dbReference>
<feature type="non-terminal residue" evidence="2">
    <location>
        <position position="1"/>
    </location>
</feature>
<gene>
    <name evidence="2" type="ORF">LCGC14_2875260</name>
</gene>